<dbReference type="EMBL" id="PVWO01000179">
    <property type="protein sequence ID" value="PSB55561.1"/>
    <property type="molecule type" value="Genomic_DNA"/>
</dbReference>
<keyword evidence="10" id="KW-0175">Coiled coil</keyword>
<evidence type="ECO:0000256" key="2">
    <source>
        <dbReference type="ARBA" id="ARBA00022679"/>
    </source>
</evidence>
<evidence type="ECO:0000256" key="4">
    <source>
        <dbReference type="ARBA" id="ARBA00022723"/>
    </source>
</evidence>
<feature type="domain" description="Reverse transcriptase" evidence="11">
    <location>
        <begin position="163"/>
        <end position="396"/>
    </location>
</feature>
<evidence type="ECO:0000256" key="1">
    <source>
        <dbReference type="ARBA" id="ARBA00012493"/>
    </source>
</evidence>
<dbReference type="InterPro" id="IPR000123">
    <property type="entry name" value="Reverse_transcriptase_msDNA"/>
</dbReference>
<gene>
    <name evidence="12" type="ORF">C7B77_14625</name>
</gene>
<dbReference type="Pfam" id="PF00078">
    <property type="entry name" value="RVT_1"/>
    <property type="match status" value="1"/>
</dbReference>
<feature type="coiled-coil region" evidence="10">
    <location>
        <begin position="51"/>
        <end position="103"/>
    </location>
</feature>
<keyword evidence="4" id="KW-0479">Metal-binding</keyword>
<reference evidence="12 13" key="1">
    <citation type="submission" date="2018-03" db="EMBL/GenBank/DDBJ databases">
        <title>The ancient ancestry and fast evolution of plastids.</title>
        <authorList>
            <person name="Moore K.R."/>
            <person name="Magnabosco C."/>
            <person name="Momper L."/>
            <person name="Gold D.A."/>
            <person name="Bosak T."/>
            <person name="Fournier G.P."/>
        </authorList>
    </citation>
    <scope>NUCLEOTIDE SEQUENCE [LARGE SCALE GENOMIC DNA]</scope>
    <source>
        <strain evidence="12 13">CCALA 037</strain>
    </source>
</reference>
<keyword evidence="13" id="KW-1185">Reference proteome</keyword>
<evidence type="ECO:0000256" key="8">
    <source>
        <dbReference type="ARBA" id="ARBA00034120"/>
    </source>
</evidence>
<dbReference type="PRINTS" id="PR00866">
    <property type="entry name" value="RNADNAPOLMS"/>
</dbReference>
<dbReference type="GO" id="GO:0051607">
    <property type="term" value="P:defense response to virus"/>
    <property type="evidence" value="ECO:0007669"/>
    <property type="project" value="UniProtKB-KW"/>
</dbReference>
<dbReference type="GO" id="GO:0003723">
    <property type="term" value="F:RNA binding"/>
    <property type="evidence" value="ECO:0007669"/>
    <property type="project" value="InterPro"/>
</dbReference>
<dbReference type="EC" id="2.7.7.49" evidence="1"/>
<dbReference type="OrthoDB" id="9788687at2"/>
<evidence type="ECO:0000313" key="12">
    <source>
        <dbReference type="EMBL" id="PSB55561.1"/>
    </source>
</evidence>
<dbReference type="PANTHER" id="PTHR34047">
    <property type="entry name" value="NUCLEAR INTRON MATURASE 1, MITOCHONDRIAL-RELATED"/>
    <property type="match status" value="1"/>
</dbReference>
<proteinExistence type="inferred from homology"/>
<dbReference type="InterPro" id="IPR000477">
    <property type="entry name" value="RT_dom"/>
</dbReference>
<sequence>MTEQPRTRQDLYDRIRQSSKEEFILDEMIRLGFWAANGEIPNDPADEIRRRGEIQRELDTLRAENRRLHNEEALKKEALKLRMAESRRKQQETKERRERERQERAIAWQAHQEREITYLGEGVSAGLNLTTSDLARLQQHRLPILHAAADLASAMGISIGQLRFLAFSRRIATISHYVRFQIPKKTGGFRAISAPLPRLKQAQQWILDNILEGVVLHPTAHGFRRGRSIVTNAEPHVGALVVINMDLQDFFPSISYARVKGIFRSLGYSEAIATILGLICTEPDVTEIELDGRSYYIAQELRHLPQGAPTSPALTNLLCRRLDRRLDRMAKSRGFIYTRYADDLTFSTTDREKLREIGNILKGTQGIVTHEGLTIHPDKTRVLRQSQQQEVTGIVVNQKLNVDRATLRRFRATLYQIEKDGLAGKQWGQGADLLQSIAGFANYVSMVDPQKGREFLASVGRIQKKYGKRKR</sequence>
<dbReference type="PROSITE" id="PS50878">
    <property type="entry name" value="RT_POL"/>
    <property type="match status" value="1"/>
</dbReference>
<evidence type="ECO:0000256" key="5">
    <source>
        <dbReference type="ARBA" id="ARBA00022842"/>
    </source>
</evidence>
<dbReference type="PANTHER" id="PTHR34047:SF7">
    <property type="entry name" value="RNA-DIRECTED DNA POLYMERASE"/>
    <property type="match status" value="1"/>
</dbReference>
<organism evidence="12 13">
    <name type="scientific">Chamaesiphon polymorphus CCALA 037</name>
    <dbReference type="NCBI Taxonomy" id="2107692"/>
    <lineage>
        <taxon>Bacteria</taxon>
        <taxon>Bacillati</taxon>
        <taxon>Cyanobacteriota</taxon>
        <taxon>Cyanophyceae</taxon>
        <taxon>Gomontiellales</taxon>
        <taxon>Chamaesiphonaceae</taxon>
        <taxon>Chamaesiphon</taxon>
    </lineage>
</organism>
<dbReference type="SUPFAM" id="SSF56672">
    <property type="entry name" value="DNA/RNA polymerases"/>
    <property type="match status" value="1"/>
</dbReference>
<dbReference type="CDD" id="cd03487">
    <property type="entry name" value="RT_Bac_retron_II"/>
    <property type="match status" value="1"/>
</dbReference>
<evidence type="ECO:0000259" key="11">
    <source>
        <dbReference type="PROSITE" id="PS50878"/>
    </source>
</evidence>
<accession>A0A2T1GDM9</accession>
<name>A0A2T1GDM9_9CYAN</name>
<evidence type="ECO:0000313" key="13">
    <source>
        <dbReference type="Proteomes" id="UP000238937"/>
    </source>
</evidence>
<evidence type="ECO:0000256" key="10">
    <source>
        <dbReference type="SAM" id="Coils"/>
    </source>
</evidence>
<protein>
    <recommendedName>
        <fullName evidence="1">RNA-directed DNA polymerase</fullName>
        <ecNumber evidence="1">2.7.7.49</ecNumber>
    </recommendedName>
</protein>
<dbReference type="GO" id="GO:0003964">
    <property type="term" value="F:RNA-directed DNA polymerase activity"/>
    <property type="evidence" value="ECO:0007669"/>
    <property type="project" value="UniProtKB-KW"/>
</dbReference>
<dbReference type="RefSeq" id="WP_106306062.1">
    <property type="nucleotide sequence ID" value="NZ_PVWO01000179.1"/>
</dbReference>
<keyword evidence="5" id="KW-0460">Magnesium</keyword>
<evidence type="ECO:0000256" key="9">
    <source>
        <dbReference type="ARBA" id="ARBA00048173"/>
    </source>
</evidence>
<comment type="caution">
    <text evidence="12">The sequence shown here is derived from an EMBL/GenBank/DDBJ whole genome shotgun (WGS) entry which is preliminary data.</text>
</comment>
<evidence type="ECO:0000256" key="3">
    <source>
        <dbReference type="ARBA" id="ARBA00022695"/>
    </source>
</evidence>
<dbReference type="Proteomes" id="UP000238937">
    <property type="component" value="Unassembled WGS sequence"/>
</dbReference>
<dbReference type="InterPro" id="IPR051083">
    <property type="entry name" value="GrpII_Intron_Splice-Mob/Def"/>
</dbReference>
<evidence type="ECO:0000256" key="7">
    <source>
        <dbReference type="ARBA" id="ARBA00023118"/>
    </source>
</evidence>
<comment type="similarity">
    <text evidence="8">Belongs to the bacterial reverse transcriptase family.</text>
</comment>
<keyword evidence="7" id="KW-0051">Antiviral defense</keyword>
<keyword evidence="6" id="KW-0695">RNA-directed DNA polymerase</keyword>
<comment type="catalytic activity">
    <reaction evidence="9">
        <text>DNA(n) + a 2'-deoxyribonucleoside 5'-triphosphate = DNA(n+1) + diphosphate</text>
        <dbReference type="Rhea" id="RHEA:22508"/>
        <dbReference type="Rhea" id="RHEA-COMP:17339"/>
        <dbReference type="Rhea" id="RHEA-COMP:17340"/>
        <dbReference type="ChEBI" id="CHEBI:33019"/>
        <dbReference type="ChEBI" id="CHEBI:61560"/>
        <dbReference type="ChEBI" id="CHEBI:173112"/>
        <dbReference type="EC" id="2.7.7.49"/>
    </reaction>
</comment>
<dbReference type="GO" id="GO:0046872">
    <property type="term" value="F:metal ion binding"/>
    <property type="evidence" value="ECO:0007669"/>
    <property type="project" value="UniProtKB-KW"/>
</dbReference>
<dbReference type="InterPro" id="IPR043502">
    <property type="entry name" value="DNA/RNA_pol_sf"/>
</dbReference>
<evidence type="ECO:0000256" key="6">
    <source>
        <dbReference type="ARBA" id="ARBA00022918"/>
    </source>
</evidence>
<keyword evidence="3" id="KW-0548">Nucleotidyltransferase</keyword>
<keyword evidence="2" id="KW-0808">Transferase</keyword>
<dbReference type="AlphaFoldDB" id="A0A2T1GDM9"/>